<evidence type="ECO:0008006" key="4">
    <source>
        <dbReference type="Google" id="ProtNLM"/>
    </source>
</evidence>
<dbReference type="EMBL" id="JBHLWI010000013">
    <property type="protein sequence ID" value="MFC0262254.1"/>
    <property type="molecule type" value="Genomic_DNA"/>
</dbReference>
<evidence type="ECO:0000313" key="2">
    <source>
        <dbReference type="EMBL" id="MFC0262254.1"/>
    </source>
</evidence>
<sequence>MKNKLILLVVLAIFSNSCNQDDKNPDFNILGYWNLKEIRPSWTIPGFDGTQFVHEEKYIFNTDNSFIKISNQSKEGRTLDVPNQALGTYTIKPIEHNGEGLIFELVLKFDTNETMAANCGEGPIENLYVNKDFQLLNASATACDGPLFLYAKR</sequence>
<organism evidence="2 3">
    <name type="scientific">Fontibacter flavus</name>
    <dbReference type="NCBI Taxonomy" id="654838"/>
    <lineage>
        <taxon>Bacteria</taxon>
        <taxon>Pseudomonadati</taxon>
        <taxon>Bacteroidota</taxon>
        <taxon>Cytophagia</taxon>
        <taxon>Cytophagales</taxon>
        <taxon>Cyclobacteriaceae</taxon>
        <taxon>Fontibacter</taxon>
    </lineage>
</organism>
<feature type="chain" id="PRO_5045101144" description="Lipocalin-like domain-containing protein" evidence="1">
    <location>
        <begin position="21"/>
        <end position="153"/>
    </location>
</feature>
<comment type="caution">
    <text evidence="2">The sequence shown here is derived from an EMBL/GenBank/DDBJ whole genome shotgun (WGS) entry which is preliminary data.</text>
</comment>
<name>A0ABV6FRK4_9BACT</name>
<dbReference type="Proteomes" id="UP001589797">
    <property type="component" value="Unassembled WGS sequence"/>
</dbReference>
<reference evidence="2 3" key="1">
    <citation type="submission" date="2024-09" db="EMBL/GenBank/DDBJ databases">
        <authorList>
            <person name="Sun Q."/>
            <person name="Mori K."/>
        </authorList>
    </citation>
    <scope>NUCLEOTIDE SEQUENCE [LARGE SCALE GENOMIC DNA]</scope>
    <source>
        <strain evidence="2 3">CCM 7650</strain>
    </source>
</reference>
<proteinExistence type="predicted"/>
<evidence type="ECO:0000256" key="1">
    <source>
        <dbReference type="SAM" id="SignalP"/>
    </source>
</evidence>
<evidence type="ECO:0000313" key="3">
    <source>
        <dbReference type="Proteomes" id="UP001589797"/>
    </source>
</evidence>
<accession>A0ABV6FRK4</accession>
<keyword evidence="1" id="KW-0732">Signal</keyword>
<gene>
    <name evidence="2" type="ORF">ACFFIP_06125</name>
</gene>
<dbReference type="RefSeq" id="WP_382386697.1">
    <property type="nucleotide sequence ID" value="NZ_JBHLWI010000013.1"/>
</dbReference>
<protein>
    <recommendedName>
        <fullName evidence="4">Lipocalin-like domain-containing protein</fullName>
    </recommendedName>
</protein>
<feature type="signal peptide" evidence="1">
    <location>
        <begin position="1"/>
        <end position="20"/>
    </location>
</feature>
<keyword evidence="3" id="KW-1185">Reference proteome</keyword>